<dbReference type="Pfam" id="PF02585">
    <property type="entry name" value="PIG-L"/>
    <property type="match status" value="1"/>
</dbReference>
<dbReference type="EMBL" id="BJYT01000020">
    <property type="protein sequence ID" value="GEO11382.1"/>
    <property type="molecule type" value="Genomic_DNA"/>
</dbReference>
<proteinExistence type="predicted"/>
<accession>A0A512BHC9</accession>
<evidence type="ECO:0000313" key="1">
    <source>
        <dbReference type="EMBL" id="GEO11382.1"/>
    </source>
</evidence>
<protein>
    <recommendedName>
        <fullName evidence="3">GlcNAc-PI de-N-acetylase</fullName>
    </recommendedName>
</protein>
<keyword evidence="2" id="KW-1185">Reference proteome</keyword>
<sequence length="270" mass="30194">MPHTAFAKICFYIVAHADDWQLFMQPNAYEDLVAPGTKVVFIITTAGDAGNDQAFWSAREEGCKSSIRFCLAPLTDLTESSGSVEINNHLINYWSANNCVIYFLRLPDGNLDGSGFQRYNNQSLTKFRAGEFLTITAVDNSSNYDSWENFDTTIQSIIQDESGSIPDIWVNFLSPHTTINPNDHLDHIATGLAIEQMAMISTYRQAAFVGYSVHNTPIPLSPDQLFWKAGMFAAYEKAVYDLSGYSTIRESASTYLKWTLSSARYTVLNP</sequence>
<dbReference type="InterPro" id="IPR003737">
    <property type="entry name" value="GlcNAc_PI_deacetylase-related"/>
</dbReference>
<evidence type="ECO:0008006" key="3">
    <source>
        <dbReference type="Google" id="ProtNLM"/>
    </source>
</evidence>
<reference evidence="1 2" key="1">
    <citation type="submission" date="2019-07" db="EMBL/GenBank/DDBJ databases">
        <title>Whole genome shotgun sequence of Segetibacter aerophilus NBRC 106135.</title>
        <authorList>
            <person name="Hosoyama A."/>
            <person name="Uohara A."/>
            <person name="Ohji S."/>
            <person name="Ichikawa N."/>
        </authorList>
    </citation>
    <scope>NUCLEOTIDE SEQUENCE [LARGE SCALE GENOMIC DNA]</scope>
    <source>
        <strain evidence="1 2">NBRC 106135</strain>
    </source>
</reference>
<dbReference type="Proteomes" id="UP000321513">
    <property type="component" value="Unassembled WGS sequence"/>
</dbReference>
<dbReference type="Gene3D" id="3.40.50.10320">
    <property type="entry name" value="LmbE-like"/>
    <property type="match status" value="1"/>
</dbReference>
<dbReference type="RefSeq" id="WP_147205492.1">
    <property type="nucleotide sequence ID" value="NZ_BJYT01000020.1"/>
</dbReference>
<dbReference type="OrthoDB" id="6064917at2"/>
<organism evidence="1 2">
    <name type="scientific">Segetibacter aerophilus</name>
    <dbReference type="NCBI Taxonomy" id="670293"/>
    <lineage>
        <taxon>Bacteria</taxon>
        <taxon>Pseudomonadati</taxon>
        <taxon>Bacteroidota</taxon>
        <taxon>Chitinophagia</taxon>
        <taxon>Chitinophagales</taxon>
        <taxon>Chitinophagaceae</taxon>
        <taxon>Segetibacter</taxon>
    </lineage>
</organism>
<name>A0A512BHC9_9BACT</name>
<gene>
    <name evidence="1" type="ORF">SAE01_38780</name>
</gene>
<dbReference type="AlphaFoldDB" id="A0A512BHC9"/>
<dbReference type="InterPro" id="IPR024078">
    <property type="entry name" value="LmbE-like_dom_sf"/>
</dbReference>
<evidence type="ECO:0000313" key="2">
    <source>
        <dbReference type="Proteomes" id="UP000321513"/>
    </source>
</evidence>
<comment type="caution">
    <text evidence="1">The sequence shown here is derived from an EMBL/GenBank/DDBJ whole genome shotgun (WGS) entry which is preliminary data.</text>
</comment>